<evidence type="ECO:0000256" key="3">
    <source>
        <dbReference type="ARBA" id="ARBA00022448"/>
    </source>
</evidence>
<name>A0A2H1WNE4_SPOFR</name>
<keyword evidence="9" id="KW-0066">ATP synthesis</keyword>
<organism evidence="11">
    <name type="scientific">Spodoptera frugiperda</name>
    <name type="common">Fall armyworm</name>
    <dbReference type="NCBI Taxonomy" id="7108"/>
    <lineage>
        <taxon>Eukaryota</taxon>
        <taxon>Metazoa</taxon>
        <taxon>Ecdysozoa</taxon>
        <taxon>Arthropoda</taxon>
        <taxon>Hexapoda</taxon>
        <taxon>Insecta</taxon>
        <taxon>Pterygota</taxon>
        <taxon>Neoptera</taxon>
        <taxon>Endopterygota</taxon>
        <taxon>Lepidoptera</taxon>
        <taxon>Glossata</taxon>
        <taxon>Ditrysia</taxon>
        <taxon>Noctuoidea</taxon>
        <taxon>Noctuidae</taxon>
        <taxon>Amphipyrinae</taxon>
        <taxon>Spodoptera</taxon>
    </lineage>
</organism>
<sequence>MAFSLNVSRFTNVLRSRLALMTEITDVYRPHISLDKEKLIGLIKEKAEAAAKSELAKKMKVLKGFYVAEFRPPIPLPPRPAELNKLLADLRLAQEFFKNKCYLYITVRQAWLLFLVCFEVWMWFFLGETIGKRHLVGYKV</sequence>
<evidence type="ECO:0000256" key="1">
    <source>
        <dbReference type="ARBA" id="ARBA00004325"/>
    </source>
</evidence>
<proteinExistence type="inferred from homology"/>
<dbReference type="Pfam" id="PF04718">
    <property type="entry name" value="ATP-synt_G"/>
    <property type="match status" value="1"/>
</dbReference>
<dbReference type="InterPro" id="IPR006808">
    <property type="entry name" value="ATP_synth_F0_gsu_mt"/>
</dbReference>
<keyword evidence="3" id="KW-0813">Transport</keyword>
<protein>
    <submittedName>
        <fullName evidence="11">SFRICE_015605</fullName>
    </submittedName>
</protein>
<evidence type="ECO:0000256" key="4">
    <source>
        <dbReference type="ARBA" id="ARBA00022547"/>
    </source>
</evidence>
<keyword evidence="4" id="KW-0138">CF(0)</keyword>
<comment type="subcellular location">
    <subcellularLocation>
        <location evidence="1">Mitochondrion membrane</location>
    </subcellularLocation>
</comment>
<evidence type="ECO:0000313" key="11">
    <source>
        <dbReference type="EMBL" id="SOQ54462.1"/>
    </source>
</evidence>
<dbReference type="GO" id="GO:0015078">
    <property type="term" value="F:proton transmembrane transporter activity"/>
    <property type="evidence" value="ECO:0007669"/>
    <property type="project" value="InterPro"/>
</dbReference>
<evidence type="ECO:0000256" key="7">
    <source>
        <dbReference type="ARBA" id="ARBA00023128"/>
    </source>
</evidence>
<evidence type="ECO:0000256" key="2">
    <source>
        <dbReference type="ARBA" id="ARBA00005699"/>
    </source>
</evidence>
<keyword evidence="5" id="KW-0375">Hydrogen ion transport</keyword>
<evidence type="ECO:0000256" key="5">
    <source>
        <dbReference type="ARBA" id="ARBA00022781"/>
    </source>
</evidence>
<reference evidence="11" key="1">
    <citation type="submission" date="2016-07" db="EMBL/GenBank/DDBJ databases">
        <authorList>
            <person name="Bretaudeau A."/>
        </authorList>
    </citation>
    <scope>NUCLEOTIDE SEQUENCE</scope>
    <source>
        <strain evidence="11">Rice</strain>
        <tissue evidence="11">Whole body</tissue>
    </source>
</reference>
<keyword evidence="10" id="KW-1133">Transmembrane helix</keyword>
<evidence type="ECO:0000256" key="6">
    <source>
        <dbReference type="ARBA" id="ARBA00023065"/>
    </source>
</evidence>
<keyword evidence="6" id="KW-0406">Ion transport</keyword>
<dbReference type="EMBL" id="ODYU01009801">
    <property type="protein sequence ID" value="SOQ54462.1"/>
    <property type="molecule type" value="Genomic_DNA"/>
</dbReference>
<keyword evidence="10" id="KW-0812">Transmembrane</keyword>
<accession>A0A2H1WNE4</accession>
<evidence type="ECO:0000256" key="9">
    <source>
        <dbReference type="ARBA" id="ARBA00023310"/>
    </source>
</evidence>
<evidence type="ECO:0000256" key="10">
    <source>
        <dbReference type="SAM" id="Phobius"/>
    </source>
</evidence>
<dbReference type="GO" id="GO:0045259">
    <property type="term" value="C:proton-transporting ATP synthase complex"/>
    <property type="evidence" value="ECO:0007669"/>
    <property type="project" value="UniProtKB-KW"/>
</dbReference>
<dbReference type="GO" id="GO:0015986">
    <property type="term" value="P:proton motive force-driven ATP synthesis"/>
    <property type="evidence" value="ECO:0007669"/>
    <property type="project" value="InterPro"/>
</dbReference>
<keyword evidence="8 10" id="KW-0472">Membrane</keyword>
<dbReference type="AlphaFoldDB" id="A0A2H1WNE4"/>
<gene>
    <name evidence="11" type="ORF">SFRICE_015605</name>
</gene>
<dbReference type="GO" id="GO:0031966">
    <property type="term" value="C:mitochondrial membrane"/>
    <property type="evidence" value="ECO:0007669"/>
    <property type="project" value="UniProtKB-SubCell"/>
</dbReference>
<evidence type="ECO:0000256" key="8">
    <source>
        <dbReference type="ARBA" id="ARBA00023136"/>
    </source>
</evidence>
<keyword evidence="7" id="KW-0496">Mitochondrion</keyword>
<feature type="transmembrane region" description="Helical" evidence="10">
    <location>
        <begin position="101"/>
        <end position="126"/>
    </location>
</feature>
<comment type="similarity">
    <text evidence="2">Belongs to the ATPase g subunit family.</text>
</comment>